<dbReference type="OrthoDB" id="329964at2"/>
<evidence type="ECO:0000259" key="1">
    <source>
        <dbReference type="Pfam" id="PF22479"/>
    </source>
</evidence>
<dbReference type="EMBL" id="RQGN01000057">
    <property type="protein sequence ID" value="TGM00539.1"/>
    <property type="molecule type" value="Genomic_DNA"/>
</dbReference>
<dbReference type="InterPro" id="IPR054252">
    <property type="entry name" value="Pam3_gp18"/>
</dbReference>
<reference evidence="2 3" key="1">
    <citation type="journal article" date="2019" name="PLoS Negl. Trop. Dis.">
        <title>Revisiting the worldwide diversity of Leptospira species in the environment.</title>
        <authorList>
            <person name="Vincent A.T."/>
            <person name="Schiettekatte O."/>
            <person name="Bourhy P."/>
            <person name="Veyrier F.J."/>
            <person name="Picardeau M."/>
        </authorList>
    </citation>
    <scope>NUCLEOTIDE SEQUENCE [LARGE SCALE GENOMIC DNA]</scope>
    <source>
        <strain evidence="2 3">201702444</strain>
    </source>
</reference>
<protein>
    <recommendedName>
        <fullName evidence="1">Cyanophage baseplate Pam3 plug gp18 domain-containing protein</fullName>
    </recommendedName>
</protein>
<evidence type="ECO:0000313" key="3">
    <source>
        <dbReference type="Proteomes" id="UP000298429"/>
    </source>
</evidence>
<accession>A0A5F2B4I8</accession>
<proteinExistence type="predicted"/>
<dbReference type="Proteomes" id="UP000298429">
    <property type="component" value="Unassembled WGS sequence"/>
</dbReference>
<sequence>MPIYQYLPVDPNVFPIRNTYEIGSKDYEFEFAYNEVGNFITVLVRDQDGVDLFSSRLVYGVPFNHVVVDEFPISILLKPLDLEDLYREEFKDIPVNLDTLGSSVQIYVEETL</sequence>
<dbReference type="RefSeq" id="WP_135671165.1">
    <property type="nucleotide sequence ID" value="NZ_RQGN01000057.1"/>
</dbReference>
<feature type="domain" description="Cyanophage baseplate Pam3 plug gp18" evidence="1">
    <location>
        <begin position="4"/>
        <end position="109"/>
    </location>
</feature>
<organism evidence="2 3">
    <name type="scientific">Leptospira barantonii</name>
    <dbReference type="NCBI Taxonomy" id="2023184"/>
    <lineage>
        <taxon>Bacteria</taxon>
        <taxon>Pseudomonadati</taxon>
        <taxon>Spirochaetota</taxon>
        <taxon>Spirochaetia</taxon>
        <taxon>Leptospirales</taxon>
        <taxon>Leptospiraceae</taxon>
        <taxon>Leptospira</taxon>
    </lineage>
</organism>
<evidence type="ECO:0000313" key="2">
    <source>
        <dbReference type="EMBL" id="TGM00539.1"/>
    </source>
</evidence>
<comment type="caution">
    <text evidence="2">The sequence shown here is derived from an EMBL/GenBank/DDBJ whole genome shotgun (WGS) entry which is preliminary data.</text>
</comment>
<gene>
    <name evidence="2" type="ORF">EHQ76_11925</name>
</gene>
<name>A0A5F2B4I8_9LEPT</name>
<dbReference type="Pfam" id="PF22479">
    <property type="entry name" value="Pam3_gp18"/>
    <property type="match status" value="1"/>
</dbReference>
<dbReference type="AlphaFoldDB" id="A0A5F2B4I8"/>